<evidence type="ECO:0000256" key="1">
    <source>
        <dbReference type="SAM" id="Phobius"/>
    </source>
</evidence>
<dbReference type="AlphaFoldDB" id="A0A382XFL0"/>
<dbReference type="InterPro" id="IPR002810">
    <property type="entry name" value="NfeD-like_C"/>
</dbReference>
<evidence type="ECO:0000259" key="2">
    <source>
        <dbReference type="Pfam" id="PF01957"/>
    </source>
</evidence>
<sequence>VSGSQSPFWRYVLFQIPGWILALVAAWWLQTSRSIPTWLAIGLPICWFVKDMALYPFLRNAYANNDSLPIERLIGSRGRAIETLSPSGYIRIGTELWHAEADIEKVERDATVEVIGAKGMVLCIRTIRDANEPVTPSKSV</sequence>
<feature type="domain" description="NfeD-like C-terminal" evidence="2">
    <location>
        <begin position="71"/>
        <end position="124"/>
    </location>
</feature>
<reference evidence="3" key="1">
    <citation type="submission" date="2018-05" db="EMBL/GenBank/DDBJ databases">
        <authorList>
            <person name="Lanie J.A."/>
            <person name="Ng W.-L."/>
            <person name="Kazmierczak K.M."/>
            <person name="Andrzejewski T.M."/>
            <person name="Davidsen T.M."/>
            <person name="Wayne K.J."/>
            <person name="Tettelin H."/>
            <person name="Glass J.I."/>
            <person name="Rusch D."/>
            <person name="Podicherti R."/>
            <person name="Tsui H.-C.T."/>
            <person name="Winkler M.E."/>
        </authorList>
    </citation>
    <scope>NUCLEOTIDE SEQUENCE</scope>
</reference>
<dbReference type="EMBL" id="UINC01167236">
    <property type="protein sequence ID" value="SVD69629.1"/>
    <property type="molecule type" value="Genomic_DNA"/>
</dbReference>
<dbReference type="Pfam" id="PF01957">
    <property type="entry name" value="NfeD"/>
    <property type="match status" value="1"/>
</dbReference>
<dbReference type="InterPro" id="IPR012340">
    <property type="entry name" value="NA-bd_OB-fold"/>
</dbReference>
<protein>
    <recommendedName>
        <fullName evidence="2">NfeD-like C-terminal domain-containing protein</fullName>
    </recommendedName>
</protein>
<evidence type="ECO:0000313" key="3">
    <source>
        <dbReference type="EMBL" id="SVD69629.1"/>
    </source>
</evidence>
<feature type="non-terminal residue" evidence="3">
    <location>
        <position position="1"/>
    </location>
</feature>
<organism evidence="3">
    <name type="scientific">marine metagenome</name>
    <dbReference type="NCBI Taxonomy" id="408172"/>
    <lineage>
        <taxon>unclassified sequences</taxon>
        <taxon>metagenomes</taxon>
        <taxon>ecological metagenomes</taxon>
    </lineage>
</organism>
<dbReference type="Gene3D" id="2.40.50.140">
    <property type="entry name" value="Nucleic acid-binding proteins"/>
    <property type="match status" value="1"/>
</dbReference>
<dbReference type="SUPFAM" id="SSF141322">
    <property type="entry name" value="NfeD domain-like"/>
    <property type="match status" value="1"/>
</dbReference>
<feature type="transmembrane region" description="Helical" evidence="1">
    <location>
        <begin position="12"/>
        <end position="29"/>
    </location>
</feature>
<gene>
    <name evidence="3" type="ORF">METZ01_LOCUS422483</name>
</gene>
<keyword evidence="1" id="KW-0812">Transmembrane</keyword>
<keyword evidence="1" id="KW-1133">Transmembrane helix</keyword>
<feature type="transmembrane region" description="Helical" evidence="1">
    <location>
        <begin position="35"/>
        <end position="58"/>
    </location>
</feature>
<name>A0A382XFL0_9ZZZZ</name>
<accession>A0A382XFL0</accession>
<keyword evidence="1" id="KW-0472">Membrane</keyword>
<proteinExistence type="predicted"/>